<reference evidence="2 3" key="1">
    <citation type="submission" date="2013-07" db="EMBL/GenBank/DDBJ databases">
        <title>The Genome Sequence of Kwoniella mangroviensis CBS10435.</title>
        <authorList>
            <consortium name="The Broad Institute Genome Sequencing Platform"/>
            <person name="Cuomo C."/>
            <person name="Litvintseva A."/>
            <person name="Chen Y."/>
            <person name="Heitman J."/>
            <person name="Sun S."/>
            <person name="Springer D."/>
            <person name="Dromer F."/>
            <person name="Young S.K."/>
            <person name="Zeng Q."/>
            <person name="Gargeya S."/>
            <person name="Fitzgerald M."/>
            <person name="Abouelleil A."/>
            <person name="Alvarado L."/>
            <person name="Berlin A.M."/>
            <person name="Chapman S.B."/>
            <person name="Dewar J."/>
            <person name="Goldberg J."/>
            <person name="Griggs A."/>
            <person name="Gujja S."/>
            <person name="Hansen M."/>
            <person name="Howarth C."/>
            <person name="Imamovic A."/>
            <person name="Larimer J."/>
            <person name="McCowan C."/>
            <person name="Murphy C."/>
            <person name="Pearson M."/>
            <person name="Priest M."/>
            <person name="Roberts A."/>
            <person name="Saif S."/>
            <person name="Shea T."/>
            <person name="Sykes S."/>
            <person name="Wortman J."/>
            <person name="Nusbaum C."/>
            <person name="Birren B."/>
        </authorList>
    </citation>
    <scope>NUCLEOTIDE SEQUENCE [LARGE SCALE GENOMIC DNA]</scope>
    <source>
        <strain evidence="2 3">CBS 10435</strain>
    </source>
</reference>
<feature type="compositionally biased region" description="Polar residues" evidence="1">
    <location>
        <begin position="754"/>
        <end position="766"/>
    </location>
</feature>
<dbReference type="InterPro" id="IPR011032">
    <property type="entry name" value="GroES-like_sf"/>
</dbReference>
<dbReference type="Proteomes" id="UP000092583">
    <property type="component" value="Unassembled WGS sequence"/>
</dbReference>
<sequence>MPKPTFLQAVLNKPTRSYADPYHSSPWSDQGQPQNSFYTSSSSSRYDDHYNQYSHAGPSKARSRGPPSTVSSSAMSDGQPGNTISMASRFPKPARRVVSNITLRDGQIIHDDPLPKSPSSAVGTTRKKSIKAPSTARGENDGRPVSRAGTVKKKKKKPKSTFNENDSVSVLSSPTSTTVSLPMPPPIHSRNSESSSSAPSSPIPPLSPITSTHSETIRQKPVRPNYMKPLILTPPSSEMSTPNSSTQQMSTTKSPHASAPIEQTKQIQAPQVVIGNADSDEEEEENIFYTPRTSLEDLQLPMPIFKESESLNTPKPSNPSIAPPSFNFLPPTPAPVPDPIQSPFHSEPSSSNSSSLRPDRPFVARQSSPSKIAPSSIQTSTDVQIPQNGDEDDDVESASGQAGSDEDEESDRQNALDRRKSGAWSKPSSVVGRSTPPSLDGYASRAPSRQSTARHFSRHSSEEFPGVRRSSVPNSEASYTSAPNRPEGSIKGSGSISGYGKGGWAAAHSARSRPSSPIMFMPASGGDGWAEFQPPPPRQSKFTPLPSASLSPTFDKITDGSRLPVYGTSSRESQNGYPQGLRPPSRGDSSPSEYSQLSDGLEMPSRSYLKKDYNSQATSESTTPFDGGRETTSPEPGSLAFPIARVGSLSISHSTTSPSLARPPSRIGSEIYSSRPMSPSMDYSRPTSSMMSHRPPSVMSHAQSTSPMTFNPPSFLNPDLLTILPEMTNEDSDRLYRSAASESGGGGKGRRSSMQDWGSYNPSRRSSIFRAKSEVGHDDEERVIPRMPTRRSKSVAGFRNHDYSKDRKWEGGSYGDGVLMESNGRAPESIGGYTNLVLPSGAYRPINPAKSANSNGLDSRILGMPHATMASIVLTTTFSRHSSTPAHLRDQLPPLVDFSSHLKPPTKVGDSQLLVQVYAVAIDQIDVRALDEKARWEVGKYVPGRSFIGRALTVGADEKEVVRGDLVIGILDIRKSGSLSEYIVVDRRRISRAPFPTNLSLEQLSLLPLQGVAAARAVRTHLIKHSRALILNAHQGVAALVCQEMSRNGVNITAVIPGGDDSHEHHKACMDNGAKGVLMGSPAAVMLSLEEGAWDYVFDTVGGSRVSDAARRLLKDGGKLISTIKPDSSSSSPTTPTLTSRPSGLKSLKAAFGGSNSRRKDSKFISVEYLPPTGSGEPEVDSSGMDYRDIMEEPCMAIFRPVIPEYICRKHTSMVLGGEGDGKVKTVVNFEKGHEIFRRDWEGVRVVKVIN</sequence>
<feature type="compositionally biased region" description="Polar residues" evidence="1">
    <location>
        <begin position="567"/>
        <end position="577"/>
    </location>
</feature>
<feature type="compositionally biased region" description="Polar residues" evidence="1">
    <location>
        <begin position="66"/>
        <end position="86"/>
    </location>
</feature>
<feature type="compositionally biased region" description="Pro residues" evidence="1">
    <location>
        <begin position="330"/>
        <end position="340"/>
    </location>
</feature>
<feature type="compositionally biased region" description="Basic and acidic residues" evidence="1">
    <location>
        <begin position="411"/>
        <end position="420"/>
    </location>
</feature>
<feature type="compositionally biased region" description="Low complexity" evidence="1">
    <location>
        <begin position="167"/>
        <end position="181"/>
    </location>
</feature>
<evidence type="ECO:0000313" key="2">
    <source>
        <dbReference type="EMBL" id="OCF60607.1"/>
    </source>
</evidence>
<feature type="compositionally biased region" description="Low complexity" evidence="1">
    <location>
        <begin position="648"/>
        <end position="660"/>
    </location>
</feature>
<feature type="compositionally biased region" description="Polar residues" evidence="1">
    <location>
        <begin position="614"/>
        <end position="635"/>
    </location>
</feature>
<feature type="compositionally biased region" description="Polar residues" evidence="1">
    <location>
        <begin position="540"/>
        <end position="552"/>
    </location>
</feature>
<gene>
    <name evidence="2" type="ORF">L486_00242</name>
</gene>
<dbReference type="Gene3D" id="3.40.50.720">
    <property type="entry name" value="NAD(P)-binding Rossmann-like Domain"/>
    <property type="match status" value="1"/>
</dbReference>
<feature type="compositionally biased region" description="Polar residues" evidence="1">
    <location>
        <begin position="310"/>
        <end position="320"/>
    </location>
</feature>
<feature type="compositionally biased region" description="Low complexity" evidence="1">
    <location>
        <begin position="505"/>
        <end position="517"/>
    </location>
</feature>
<dbReference type="AlphaFoldDB" id="A0A1B9IYJ7"/>
<evidence type="ECO:0008006" key="4">
    <source>
        <dbReference type="Google" id="ProtNLM"/>
    </source>
</evidence>
<feature type="region of interest" description="Disordered" evidence="1">
    <location>
        <begin position="738"/>
        <end position="779"/>
    </location>
</feature>
<dbReference type="SUPFAM" id="SSF50129">
    <property type="entry name" value="GroES-like"/>
    <property type="match status" value="1"/>
</dbReference>
<dbReference type="EMBL" id="KI669459">
    <property type="protein sequence ID" value="OCF60607.1"/>
    <property type="molecule type" value="Genomic_DNA"/>
</dbReference>
<feature type="compositionally biased region" description="Low complexity" evidence="1">
    <location>
        <begin position="188"/>
        <end position="200"/>
    </location>
</feature>
<feature type="compositionally biased region" description="Polar residues" evidence="1">
    <location>
        <begin position="587"/>
        <end position="598"/>
    </location>
</feature>
<feature type="region of interest" description="Disordered" evidence="1">
    <location>
        <begin position="1"/>
        <end position="91"/>
    </location>
</feature>
<dbReference type="Gene3D" id="3.90.180.10">
    <property type="entry name" value="Medium-chain alcohol dehydrogenases, catalytic domain"/>
    <property type="match status" value="1"/>
</dbReference>
<feature type="region of interest" description="Disordered" evidence="1">
    <location>
        <begin position="1122"/>
        <end position="1146"/>
    </location>
</feature>
<feature type="region of interest" description="Disordered" evidence="1">
    <location>
        <begin position="108"/>
        <end position="706"/>
    </location>
</feature>
<evidence type="ECO:0000256" key="1">
    <source>
        <dbReference type="SAM" id="MobiDB-lite"/>
    </source>
</evidence>
<dbReference type="OrthoDB" id="201656at2759"/>
<proteinExistence type="predicted"/>
<dbReference type="InterPro" id="IPR050700">
    <property type="entry name" value="YIM1/Zinc_Alcohol_DH_Fams"/>
</dbReference>
<dbReference type="PANTHER" id="PTHR11695">
    <property type="entry name" value="ALCOHOL DEHYDROGENASE RELATED"/>
    <property type="match status" value="1"/>
</dbReference>
<feature type="compositionally biased region" description="Low complexity" evidence="1">
    <location>
        <begin position="342"/>
        <end position="355"/>
    </location>
</feature>
<feature type="compositionally biased region" description="Polar residues" evidence="1">
    <location>
        <begin position="365"/>
        <end position="387"/>
    </location>
</feature>
<feature type="compositionally biased region" description="Basic residues" evidence="1">
    <location>
        <begin position="150"/>
        <end position="159"/>
    </location>
</feature>
<dbReference type="GO" id="GO:0005739">
    <property type="term" value="C:mitochondrion"/>
    <property type="evidence" value="ECO:0007669"/>
    <property type="project" value="TreeGrafter"/>
</dbReference>
<accession>A0A1B9IYJ7</accession>
<reference evidence="3" key="2">
    <citation type="submission" date="2013-12" db="EMBL/GenBank/DDBJ databases">
        <title>Evolution of pathogenesis and genome organization in the Tremellales.</title>
        <authorList>
            <person name="Cuomo C."/>
            <person name="Litvintseva A."/>
            <person name="Heitman J."/>
            <person name="Chen Y."/>
            <person name="Sun S."/>
            <person name="Springer D."/>
            <person name="Dromer F."/>
            <person name="Young S."/>
            <person name="Zeng Q."/>
            <person name="Chapman S."/>
            <person name="Gujja S."/>
            <person name="Saif S."/>
            <person name="Birren B."/>
        </authorList>
    </citation>
    <scope>NUCLEOTIDE SEQUENCE [LARGE SCALE GENOMIC DNA]</scope>
    <source>
        <strain evidence="3">CBS 10435</strain>
    </source>
</reference>
<feature type="compositionally biased region" description="Low complexity" evidence="1">
    <location>
        <begin position="1122"/>
        <end position="1143"/>
    </location>
</feature>
<evidence type="ECO:0000313" key="3">
    <source>
        <dbReference type="Proteomes" id="UP000092583"/>
    </source>
</evidence>
<organism evidence="2 3">
    <name type="scientific">Kwoniella mangroviensis CBS 10435</name>
    <dbReference type="NCBI Taxonomy" id="1331196"/>
    <lineage>
        <taxon>Eukaryota</taxon>
        <taxon>Fungi</taxon>
        <taxon>Dikarya</taxon>
        <taxon>Basidiomycota</taxon>
        <taxon>Agaricomycotina</taxon>
        <taxon>Tremellomycetes</taxon>
        <taxon>Tremellales</taxon>
        <taxon>Cryptococcaceae</taxon>
        <taxon>Kwoniella</taxon>
    </lineage>
</organism>
<dbReference type="PANTHER" id="PTHR11695:SF294">
    <property type="entry name" value="RETICULON-4-INTERACTING PROTEIN 1, MITOCHONDRIAL"/>
    <property type="match status" value="1"/>
</dbReference>
<dbReference type="STRING" id="1331196.A0A1B9IYJ7"/>
<feature type="compositionally biased region" description="Polar residues" evidence="1">
    <location>
        <begin position="426"/>
        <end position="437"/>
    </location>
</feature>
<dbReference type="SUPFAM" id="SSF51735">
    <property type="entry name" value="NAD(P)-binding Rossmann-fold domains"/>
    <property type="match status" value="1"/>
</dbReference>
<feature type="compositionally biased region" description="Polar residues" evidence="1">
    <location>
        <begin position="471"/>
        <end position="483"/>
    </location>
</feature>
<protein>
    <recommendedName>
        <fullName evidence="4">Enoyl reductase (ER) domain-containing protein</fullName>
    </recommendedName>
</protein>
<keyword evidence="3" id="KW-1185">Reference proteome</keyword>
<feature type="compositionally biased region" description="Polar residues" evidence="1">
    <location>
        <begin position="25"/>
        <end position="39"/>
    </location>
</feature>
<dbReference type="InterPro" id="IPR036291">
    <property type="entry name" value="NAD(P)-bd_dom_sf"/>
</dbReference>
<name>A0A1B9IYJ7_9TREE</name>
<feature type="compositionally biased region" description="Polar residues" evidence="1">
    <location>
        <begin position="234"/>
        <end position="269"/>
    </location>
</feature>